<dbReference type="AlphaFoldDB" id="A0A5C4RUH2"/>
<dbReference type="Proteomes" id="UP000305760">
    <property type="component" value="Unassembled WGS sequence"/>
</dbReference>
<evidence type="ECO:0000256" key="2">
    <source>
        <dbReference type="ARBA" id="ARBA00023125"/>
    </source>
</evidence>
<evidence type="ECO:0000313" key="5">
    <source>
        <dbReference type="EMBL" id="TNJ34648.1"/>
    </source>
</evidence>
<evidence type="ECO:0000259" key="4">
    <source>
        <dbReference type="PROSITE" id="PS01124"/>
    </source>
</evidence>
<accession>A0A5C4RUH2</accession>
<evidence type="ECO:0000313" key="6">
    <source>
        <dbReference type="Proteomes" id="UP000305760"/>
    </source>
</evidence>
<proteinExistence type="predicted"/>
<sequence length="290" mass="32272">MTLNEVDVPELHALGFGKSLVLAASPRPRFSLVRASERGTQVDLPAGWSSAWIALRGRVNVYSARQSWELSAGSLLTWQDGALRLAAHSPAWYVGIAAPTTLWTSRVRALVDGAGSGTLYTRTVPVPREVRRLIVRLFRRCRQRGSDAAMPLGALLAALQESQSDLAVRLQRCSGRTRLRQEQCLHRLLRVHNTIEHAHGMRVGLEALAEVARYSPTHLIRVYREVFGESPAEHAMRLRVDHSWRLVTDTRLTIGDISEAIGFESKSAFCRSFKARFGRTTSEVRQAVAS</sequence>
<dbReference type="SMART" id="SM00342">
    <property type="entry name" value="HTH_ARAC"/>
    <property type="match status" value="1"/>
</dbReference>
<dbReference type="PROSITE" id="PS01124">
    <property type="entry name" value="HTH_ARAC_FAMILY_2"/>
    <property type="match status" value="1"/>
</dbReference>
<dbReference type="OrthoDB" id="282744at2"/>
<evidence type="ECO:0000256" key="3">
    <source>
        <dbReference type="ARBA" id="ARBA00023163"/>
    </source>
</evidence>
<dbReference type="InterPro" id="IPR009057">
    <property type="entry name" value="Homeodomain-like_sf"/>
</dbReference>
<dbReference type="Gene3D" id="1.10.10.60">
    <property type="entry name" value="Homeodomain-like"/>
    <property type="match status" value="2"/>
</dbReference>
<evidence type="ECO:0000256" key="1">
    <source>
        <dbReference type="ARBA" id="ARBA00023015"/>
    </source>
</evidence>
<dbReference type="GO" id="GO:0003700">
    <property type="term" value="F:DNA-binding transcription factor activity"/>
    <property type="evidence" value="ECO:0007669"/>
    <property type="project" value="InterPro"/>
</dbReference>
<dbReference type="EMBL" id="SMDR01000001">
    <property type="protein sequence ID" value="TNJ34648.1"/>
    <property type="molecule type" value="Genomic_DNA"/>
</dbReference>
<name>A0A5C4RUH2_9GAMM</name>
<dbReference type="GO" id="GO:0043565">
    <property type="term" value="F:sequence-specific DNA binding"/>
    <property type="evidence" value="ECO:0007669"/>
    <property type="project" value="InterPro"/>
</dbReference>
<dbReference type="RefSeq" id="WP_139445228.1">
    <property type="nucleotide sequence ID" value="NZ_SMDR01000001.1"/>
</dbReference>
<protein>
    <submittedName>
        <fullName evidence="5">AraC family transcriptional regulator</fullName>
    </submittedName>
</protein>
<organism evidence="5 6">
    <name type="scientific">Arenimonas terrae</name>
    <dbReference type="NCBI Taxonomy" id="2546226"/>
    <lineage>
        <taxon>Bacteria</taxon>
        <taxon>Pseudomonadati</taxon>
        <taxon>Pseudomonadota</taxon>
        <taxon>Gammaproteobacteria</taxon>
        <taxon>Lysobacterales</taxon>
        <taxon>Lysobacteraceae</taxon>
        <taxon>Arenimonas</taxon>
    </lineage>
</organism>
<keyword evidence="3" id="KW-0804">Transcription</keyword>
<keyword evidence="2" id="KW-0238">DNA-binding</keyword>
<feature type="domain" description="HTH araC/xylS-type" evidence="4">
    <location>
        <begin position="189"/>
        <end position="287"/>
    </location>
</feature>
<gene>
    <name evidence="5" type="ORF">E1B00_02350</name>
</gene>
<dbReference type="PANTHER" id="PTHR43280">
    <property type="entry name" value="ARAC-FAMILY TRANSCRIPTIONAL REGULATOR"/>
    <property type="match status" value="1"/>
</dbReference>
<comment type="caution">
    <text evidence="5">The sequence shown here is derived from an EMBL/GenBank/DDBJ whole genome shotgun (WGS) entry which is preliminary data.</text>
</comment>
<reference evidence="5 6" key="1">
    <citation type="submission" date="2019-03" db="EMBL/GenBank/DDBJ databases">
        <title>Arenimonas daejeonensis sp. nov., isolated from compost.</title>
        <authorList>
            <person name="Jeon C.O."/>
        </authorList>
    </citation>
    <scope>NUCLEOTIDE SEQUENCE [LARGE SCALE GENOMIC DNA]</scope>
    <source>
        <strain evidence="5 6">R29</strain>
    </source>
</reference>
<keyword evidence="1" id="KW-0805">Transcription regulation</keyword>
<dbReference type="PANTHER" id="PTHR43280:SF2">
    <property type="entry name" value="HTH-TYPE TRANSCRIPTIONAL REGULATOR EXSA"/>
    <property type="match status" value="1"/>
</dbReference>
<dbReference type="SUPFAM" id="SSF46689">
    <property type="entry name" value="Homeodomain-like"/>
    <property type="match status" value="2"/>
</dbReference>
<dbReference type="InterPro" id="IPR018060">
    <property type="entry name" value="HTH_AraC"/>
</dbReference>
<dbReference type="Pfam" id="PF12833">
    <property type="entry name" value="HTH_18"/>
    <property type="match status" value="1"/>
</dbReference>
<keyword evidence="6" id="KW-1185">Reference proteome</keyword>